<organism evidence="1 2">
    <name type="scientific">Vermiconidia calcicola</name>
    <dbReference type="NCBI Taxonomy" id="1690605"/>
    <lineage>
        <taxon>Eukaryota</taxon>
        <taxon>Fungi</taxon>
        <taxon>Dikarya</taxon>
        <taxon>Ascomycota</taxon>
        <taxon>Pezizomycotina</taxon>
        <taxon>Dothideomycetes</taxon>
        <taxon>Dothideomycetidae</taxon>
        <taxon>Mycosphaerellales</taxon>
        <taxon>Extremaceae</taxon>
        <taxon>Vermiconidia</taxon>
    </lineage>
</organism>
<keyword evidence="2" id="KW-1185">Reference proteome</keyword>
<proteinExistence type="predicted"/>
<name>A0ACC3M9V7_9PEZI</name>
<protein>
    <submittedName>
        <fullName evidence="1">Uncharacterized protein</fullName>
    </submittedName>
</protein>
<evidence type="ECO:0000313" key="2">
    <source>
        <dbReference type="Proteomes" id="UP001281147"/>
    </source>
</evidence>
<reference evidence="1" key="1">
    <citation type="submission" date="2023-07" db="EMBL/GenBank/DDBJ databases">
        <title>Black Yeasts Isolated from many extreme environments.</title>
        <authorList>
            <person name="Coleine C."/>
            <person name="Stajich J.E."/>
            <person name="Selbmann L."/>
        </authorList>
    </citation>
    <scope>NUCLEOTIDE SEQUENCE</scope>
    <source>
        <strain evidence="1">CCFEE 5714</strain>
    </source>
</reference>
<dbReference type="Proteomes" id="UP001281147">
    <property type="component" value="Unassembled WGS sequence"/>
</dbReference>
<comment type="caution">
    <text evidence="1">The sequence shown here is derived from an EMBL/GenBank/DDBJ whole genome shotgun (WGS) entry which is preliminary data.</text>
</comment>
<evidence type="ECO:0000313" key="1">
    <source>
        <dbReference type="EMBL" id="KAK3680807.1"/>
    </source>
</evidence>
<accession>A0ACC3M9V7</accession>
<sequence>MSIFSRKKDLAYLVFFIIHVPLVFCVDLYPLYPESIKPQFMHSLRKFYIDTYHDQFFTSPPSWFMMYMWMEALYHIPLSVWAIGALLRNDPKVPIHLLIYAVQTAVTTSTCIADYMSWSGFSNSEKIELGKLYVPYLALSVFMAVDMFGRLDRALSRQPTPGQKKSA</sequence>
<gene>
    <name evidence="1" type="ORF">LTR37_021049</name>
</gene>
<dbReference type="EMBL" id="JAUTXU010000422">
    <property type="protein sequence ID" value="KAK3680807.1"/>
    <property type="molecule type" value="Genomic_DNA"/>
</dbReference>